<dbReference type="Proteomes" id="UP000683360">
    <property type="component" value="Unassembled WGS sequence"/>
</dbReference>
<keyword evidence="5" id="KW-1185">Reference proteome</keyword>
<dbReference type="AlphaFoldDB" id="A0A8S3V9A9"/>
<organism evidence="4 5">
    <name type="scientific">Mytilus edulis</name>
    <name type="common">Blue mussel</name>
    <dbReference type="NCBI Taxonomy" id="6550"/>
    <lineage>
        <taxon>Eukaryota</taxon>
        <taxon>Metazoa</taxon>
        <taxon>Spiralia</taxon>
        <taxon>Lophotrochozoa</taxon>
        <taxon>Mollusca</taxon>
        <taxon>Bivalvia</taxon>
        <taxon>Autobranchia</taxon>
        <taxon>Pteriomorphia</taxon>
        <taxon>Mytilida</taxon>
        <taxon>Mytiloidea</taxon>
        <taxon>Mytilidae</taxon>
        <taxon>Mytilinae</taxon>
        <taxon>Mytilus</taxon>
    </lineage>
</organism>
<protein>
    <submittedName>
        <fullName evidence="4">Uncharacterized protein</fullName>
    </submittedName>
</protein>
<proteinExistence type="predicted"/>
<keyword evidence="2" id="KW-0472">Membrane</keyword>
<comment type="caution">
    <text evidence="4">The sequence shown here is derived from an EMBL/GenBank/DDBJ whole genome shotgun (WGS) entry which is preliminary data.</text>
</comment>
<keyword evidence="3" id="KW-0732">Signal</keyword>
<feature type="signal peptide" evidence="3">
    <location>
        <begin position="1"/>
        <end position="27"/>
    </location>
</feature>
<evidence type="ECO:0000256" key="3">
    <source>
        <dbReference type="SAM" id="SignalP"/>
    </source>
</evidence>
<evidence type="ECO:0000313" key="5">
    <source>
        <dbReference type="Proteomes" id="UP000683360"/>
    </source>
</evidence>
<dbReference type="OrthoDB" id="6041282at2759"/>
<feature type="transmembrane region" description="Helical" evidence="2">
    <location>
        <begin position="53"/>
        <end position="78"/>
    </location>
</feature>
<feature type="chain" id="PRO_5035933540" evidence="3">
    <location>
        <begin position="28"/>
        <end position="153"/>
    </location>
</feature>
<feature type="compositionally biased region" description="Polar residues" evidence="1">
    <location>
        <begin position="93"/>
        <end position="109"/>
    </location>
</feature>
<keyword evidence="2" id="KW-1133">Transmembrane helix</keyword>
<evidence type="ECO:0000256" key="1">
    <source>
        <dbReference type="SAM" id="MobiDB-lite"/>
    </source>
</evidence>
<evidence type="ECO:0000313" key="4">
    <source>
        <dbReference type="EMBL" id="CAG2254735.1"/>
    </source>
</evidence>
<evidence type="ECO:0000256" key="2">
    <source>
        <dbReference type="SAM" id="Phobius"/>
    </source>
</evidence>
<gene>
    <name evidence="4" type="ORF">MEDL_66210</name>
</gene>
<feature type="region of interest" description="Disordered" evidence="1">
    <location>
        <begin position="85"/>
        <end position="120"/>
    </location>
</feature>
<accession>A0A8S3V9A9</accession>
<sequence>MATVILGQRQYHLGIFILLTLTDCCKSDACSDGEDCFDNTNEDNESTFSSGEFAGIIAGSIVGACLFLICVICICNAVRRNTSSEQDHCQDKPTGSSVSHISNRNTTETPRPIQENGGYINTGFIMEPTAPPYTDFNSAPPSYDDVVNGDFCK</sequence>
<name>A0A8S3V9A9_MYTED</name>
<dbReference type="EMBL" id="CAJPWZ010003251">
    <property type="protein sequence ID" value="CAG2254735.1"/>
    <property type="molecule type" value="Genomic_DNA"/>
</dbReference>
<keyword evidence="2" id="KW-0812">Transmembrane</keyword>
<reference evidence="4" key="1">
    <citation type="submission" date="2021-03" db="EMBL/GenBank/DDBJ databases">
        <authorList>
            <person name="Bekaert M."/>
        </authorList>
    </citation>
    <scope>NUCLEOTIDE SEQUENCE</scope>
</reference>